<name>A0A7I7KRS2_9MYCO</name>
<dbReference type="Proteomes" id="UP000465866">
    <property type="component" value="Chromosome"/>
</dbReference>
<comment type="similarity">
    <text evidence="1 6">Belongs to the heat shock protein 70 family.</text>
</comment>
<keyword evidence="3 6" id="KW-0067">ATP-binding</keyword>
<dbReference type="Gene3D" id="3.30.420.40">
    <property type="match status" value="2"/>
</dbReference>
<dbReference type="AlphaFoldDB" id="A0A7I7KRS2"/>
<evidence type="ECO:0000256" key="3">
    <source>
        <dbReference type="ARBA" id="ARBA00022840"/>
    </source>
</evidence>
<dbReference type="InterPro" id="IPR043129">
    <property type="entry name" value="ATPase_NBD"/>
</dbReference>
<dbReference type="InterPro" id="IPR018181">
    <property type="entry name" value="Heat_shock_70_CS"/>
</dbReference>
<keyword evidence="5" id="KW-0143">Chaperone</keyword>
<dbReference type="GO" id="GO:0005524">
    <property type="term" value="F:ATP binding"/>
    <property type="evidence" value="ECO:0007669"/>
    <property type="project" value="UniProtKB-KW"/>
</dbReference>
<organism evidence="7 8">
    <name type="scientific">Mycobacterium cookii</name>
    <dbReference type="NCBI Taxonomy" id="1775"/>
    <lineage>
        <taxon>Bacteria</taxon>
        <taxon>Bacillati</taxon>
        <taxon>Actinomycetota</taxon>
        <taxon>Actinomycetes</taxon>
        <taxon>Mycobacteriales</taxon>
        <taxon>Mycobacteriaceae</taxon>
        <taxon>Mycobacterium</taxon>
    </lineage>
</organism>
<sequence>MKVGIDFGTTHTVAAVVDRGNYPVVSFDGLDTWPSIIAANEAGELRFGLDAAAVRHDPGWCALRSFKRLLNDAGPRSTVELAGRSYRLAELFAGFLAQLKSDLQHRSNIELPAGEPVEAAISVPANASSAQRFMTLDAFTQAGFEVAALLNEPSAAGFEYAHRYRSTITAKREYVLIYDLGGGTFDASLLKMTGRLNEVVFSEGIQRLGGDDFDEAILKLVRNGTGLRKLPAGTRDLLLEECAVRKEAVGPNTRRFLVDLAAVGKEPFSCPIDDVYAACVPLVDKTINALSGVLHGDVDWSDIAGIYVVGGAGSFPLVARTLRTTFDEKRVKRSLHPFAATAIGLAVFLDREAGFVLSERLSRHFGVFREACAGEDVCFDPIVPKGSALPTAGQPPFVVTRTYRAAHNIGHFRFVECSRLRDGHPDGDVTPYEPVFFAFDPDLSDDQDLPRRAVRRRDDGPDVEERYVITSGGAVEVTLTTRPDRLSRTFRLERHDLASA</sequence>
<keyword evidence="4" id="KW-0346">Stress response</keyword>
<protein>
    <submittedName>
        <fullName evidence="7">Molecular chaperone</fullName>
    </submittedName>
</protein>
<dbReference type="GO" id="GO:0140662">
    <property type="term" value="F:ATP-dependent protein folding chaperone"/>
    <property type="evidence" value="ECO:0007669"/>
    <property type="project" value="InterPro"/>
</dbReference>
<evidence type="ECO:0000256" key="2">
    <source>
        <dbReference type="ARBA" id="ARBA00022741"/>
    </source>
</evidence>
<evidence type="ECO:0000256" key="4">
    <source>
        <dbReference type="ARBA" id="ARBA00023016"/>
    </source>
</evidence>
<dbReference type="EMBL" id="AP022569">
    <property type="protein sequence ID" value="BBX44643.1"/>
    <property type="molecule type" value="Genomic_DNA"/>
</dbReference>
<dbReference type="InterPro" id="IPR013126">
    <property type="entry name" value="Hsp_70_fam"/>
</dbReference>
<accession>A0A7I7KRS2</accession>
<dbReference type="Gene3D" id="3.90.640.10">
    <property type="entry name" value="Actin, Chain A, domain 4"/>
    <property type="match status" value="1"/>
</dbReference>
<proteinExistence type="inferred from homology"/>
<dbReference type="PRINTS" id="PR00301">
    <property type="entry name" value="HEATSHOCK70"/>
</dbReference>
<evidence type="ECO:0000313" key="8">
    <source>
        <dbReference type="Proteomes" id="UP000465866"/>
    </source>
</evidence>
<evidence type="ECO:0000256" key="5">
    <source>
        <dbReference type="ARBA" id="ARBA00023186"/>
    </source>
</evidence>
<evidence type="ECO:0000313" key="7">
    <source>
        <dbReference type="EMBL" id="BBX44643.1"/>
    </source>
</evidence>
<dbReference type="SUPFAM" id="SSF53067">
    <property type="entry name" value="Actin-like ATPase domain"/>
    <property type="match status" value="2"/>
</dbReference>
<evidence type="ECO:0000256" key="1">
    <source>
        <dbReference type="ARBA" id="ARBA00007381"/>
    </source>
</evidence>
<keyword evidence="2 6" id="KW-0547">Nucleotide-binding</keyword>
<dbReference type="KEGG" id="mcoo:MCOO_06580"/>
<dbReference type="PANTHER" id="PTHR19375">
    <property type="entry name" value="HEAT SHOCK PROTEIN 70KDA"/>
    <property type="match status" value="1"/>
</dbReference>
<dbReference type="PROSITE" id="PS00329">
    <property type="entry name" value="HSP70_2"/>
    <property type="match status" value="1"/>
</dbReference>
<dbReference type="RefSeq" id="WP_163775064.1">
    <property type="nucleotide sequence ID" value="NZ_AP022569.1"/>
</dbReference>
<reference evidence="7 8" key="1">
    <citation type="journal article" date="2019" name="Emerg. Microbes Infect.">
        <title>Comprehensive subspecies identification of 175 nontuberculous mycobacteria species based on 7547 genomic profiles.</title>
        <authorList>
            <person name="Matsumoto Y."/>
            <person name="Kinjo T."/>
            <person name="Motooka D."/>
            <person name="Nabeya D."/>
            <person name="Jung N."/>
            <person name="Uechi K."/>
            <person name="Horii T."/>
            <person name="Iida T."/>
            <person name="Fujita J."/>
            <person name="Nakamura S."/>
        </authorList>
    </citation>
    <scope>NUCLEOTIDE SEQUENCE [LARGE SCALE GENOMIC DNA]</scope>
    <source>
        <strain evidence="7 8">JCM 12404</strain>
    </source>
</reference>
<dbReference type="Pfam" id="PF00012">
    <property type="entry name" value="HSP70"/>
    <property type="match status" value="1"/>
</dbReference>
<evidence type="ECO:0000256" key="6">
    <source>
        <dbReference type="RuleBase" id="RU003322"/>
    </source>
</evidence>
<keyword evidence="8" id="KW-1185">Reference proteome</keyword>
<gene>
    <name evidence="7" type="ORF">MCOO_06580</name>
</gene>